<dbReference type="InterPro" id="IPR027417">
    <property type="entry name" value="P-loop_NTPase"/>
</dbReference>
<dbReference type="NCBIfam" id="TIGR02397">
    <property type="entry name" value="dnaX_nterm"/>
    <property type="match status" value="1"/>
</dbReference>
<dbReference type="EMBL" id="BAAAQX010000030">
    <property type="protein sequence ID" value="GAA2213060.1"/>
    <property type="molecule type" value="Genomic_DNA"/>
</dbReference>
<keyword evidence="3" id="KW-0808">Transferase</keyword>
<evidence type="ECO:0000256" key="7">
    <source>
        <dbReference type="ARBA" id="ARBA00022741"/>
    </source>
</evidence>
<evidence type="ECO:0000313" key="15">
    <source>
        <dbReference type="Proteomes" id="UP001499843"/>
    </source>
</evidence>
<comment type="similarity">
    <text evidence="1">Belongs to the DnaX/STICHEL family.</text>
</comment>
<dbReference type="SMART" id="SM00382">
    <property type="entry name" value="AAA"/>
    <property type="match status" value="1"/>
</dbReference>
<evidence type="ECO:0000313" key="14">
    <source>
        <dbReference type="EMBL" id="GAA2213060.1"/>
    </source>
</evidence>
<dbReference type="SUPFAM" id="SSF52540">
    <property type="entry name" value="P-loop containing nucleoside triphosphate hydrolases"/>
    <property type="match status" value="1"/>
</dbReference>
<dbReference type="CDD" id="cd00009">
    <property type="entry name" value="AAA"/>
    <property type="match status" value="1"/>
</dbReference>
<evidence type="ECO:0000256" key="3">
    <source>
        <dbReference type="ARBA" id="ARBA00022679"/>
    </source>
</evidence>
<name>A0ABP5PMZ0_9ACTN</name>
<feature type="region of interest" description="Disordered" evidence="12">
    <location>
        <begin position="597"/>
        <end position="750"/>
    </location>
</feature>
<evidence type="ECO:0000256" key="1">
    <source>
        <dbReference type="ARBA" id="ARBA00006360"/>
    </source>
</evidence>
<feature type="region of interest" description="Disordered" evidence="12">
    <location>
        <begin position="466"/>
        <end position="487"/>
    </location>
</feature>
<keyword evidence="5" id="KW-0235">DNA replication</keyword>
<evidence type="ECO:0000256" key="9">
    <source>
        <dbReference type="ARBA" id="ARBA00022840"/>
    </source>
</evidence>
<dbReference type="EC" id="2.7.7.7" evidence="2"/>
<evidence type="ECO:0000256" key="10">
    <source>
        <dbReference type="ARBA" id="ARBA00022932"/>
    </source>
</evidence>
<feature type="compositionally biased region" description="Low complexity" evidence="12">
    <location>
        <begin position="733"/>
        <end position="742"/>
    </location>
</feature>
<dbReference type="InterPro" id="IPR050238">
    <property type="entry name" value="DNA_Rep/Repair_Clamp_Loader"/>
</dbReference>
<evidence type="ECO:0000256" key="8">
    <source>
        <dbReference type="ARBA" id="ARBA00022833"/>
    </source>
</evidence>
<dbReference type="InterPro" id="IPR003593">
    <property type="entry name" value="AAA+_ATPase"/>
</dbReference>
<feature type="domain" description="AAA+ ATPase" evidence="13">
    <location>
        <begin position="36"/>
        <end position="180"/>
    </location>
</feature>
<dbReference type="CDD" id="cd18137">
    <property type="entry name" value="HLD_clamp_pol_III_gamma_tau"/>
    <property type="match status" value="1"/>
</dbReference>
<dbReference type="Pfam" id="PF13177">
    <property type="entry name" value="DNA_pol3_delta2"/>
    <property type="match status" value="1"/>
</dbReference>
<proteinExistence type="inferred from homology"/>
<keyword evidence="9" id="KW-0067">ATP-binding</keyword>
<dbReference type="Pfam" id="PF22608">
    <property type="entry name" value="DNAX_ATPase_lid"/>
    <property type="match status" value="1"/>
</dbReference>
<keyword evidence="7" id="KW-0547">Nucleotide-binding</keyword>
<comment type="caution">
    <text evidence="14">The sequence shown here is derived from an EMBL/GenBank/DDBJ whole genome shotgun (WGS) entry which is preliminary data.</text>
</comment>
<keyword evidence="8" id="KW-0862">Zinc</keyword>
<dbReference type="NCBIfam" id="NF005846">
    <property type="entry name" value="PRK07764.1-6"/>
    <property type="match status" value="1"/>
</dbReference>
<sequence length="831" mass="82986">MSLALYRKYRPGTFAEVKGQEHVTDPLRQALRTGRINHAYLFSGPRGCGKTSSARILARSLNCEQGPTPDPCGECESCVALAPTGPGHLDVIEIDAASHGGVDDARDLRERAFFAPVSARYKIYIIDEAHMVTREGFNALLKLVEEPPPHLKFIFATTEPEKVIGTIKSRTHHYPFRLMPPATLKALLEEILTSESVPFEPAALPLVVRAGAGSARDSLSILDQLLAGAEEDGITYAKAVSLLGYTDGDLLDEVVNAFAAKDGAQVFHTVNRVIEGGHDPRRFASDLLERFRDLVILANVPEAASSGLLDRPADELERLVQQAASMGPAELTRAAEVFNAGLTEMRGATSPRLLLELMCARVLLPGAAQGEAALLARLERLERGGAVAQMAARASVPSVGSSASVPSSGGAPVGLGTVSGVGAQVAAGGHGASAAASVAGPAASPAAGSVVAGAGQAGAVDDVAAAATGGGKDDWPEPVRPGAVAAAPAPTAVPAPAAPAQAAAPVGGGGAPVAGGAGAVQSQWAAVLAALKQRSIVVWANVSTNAQVVGVEGNLVTLGFSQVGAMKNFTGGGKDVVVAGVLGEVLGGNWRVEAVVGGSPAPRGPVRSPSQGPPAASSQGAASSHGGAPSHGGAGGSQGPGGAPGSQGVPGPQGVSGPQVAGQGVPGPQGGQAAGGSQGRTASHGASHEDQGGQEADHPPAGAPGRQTTDESWPDAPDDFGPGSPPSPDPTRTVAVAQQAGGAPVGGVQTGTGLAAARSAAKAAAQSGPRVPAARSGAPAWPDAIPGRDKGPETDEVDPLNDADADVDAVSGMALLERELGAKVIGEIDHT</sequence>
<dbReference type="Proteomes" id="UP001499843">
    <property type="component" value="Unassembled WGS sequence"/>
</dbReference>
<dbReference type="RefSeq" id="WP_344488122.1">
    <property type="nucleotide sequence ID" value="NZ_BAAAQX010000030.1"/>
</dbReference>
<dbReference type="InterPro" id="IPR045085">
    <property type="entry name" value="HLD_clamp_pol_III_gamma_tau"/>
</dbReference>
<keyword evidence="15" id="KW-1185">Reference proteome</keyword>
<gene>
    <name evidence="14" type="ORF">GCM10009850_085220</name>
</gene>
<feature type="compositionally biased region" description="Gly residues" evidence="12">
    <location>
        <begin position="629"/>
        <end position="645"/>
    </location>
</feature>
<dbReference type="InterPro" id="IPR012763">
    <property type="entry name" value="DNA_pol_III_sug/sutau_N"/>
</dbReference>
<feature type="compositionally biased region" description="Gly residues" evidence="12">
    <location>
        <begin position="664"/>
        <end position="678"/>
    </location>
</feature>
<reference evidence="15" key="1">
    <citation type="journal article" date="2019" name="Int. J. Syst. Evol. Microbiol.">
        <title>The Global Catalogue of Microorganisms (GCM) 10K type strain sequencing project: providing services to taxonomists for standard genome sequencing and annotation.</title>
        <authorList>
            <consortium name="The Broad Institute Genomics Platform"/>
            <consortium name="The Broad Institute Genome Sequencing Center for Infectious Disease"/>
            <person name="Wu L."/>
            <person name="Ma J."/>
        </authorList>
    </citation>
    <scope>NUCLEOTIDE SEQUENCE [LARGE SCALE GENOMIC DNA]</scope>
    <source>
        <strain evidence="15">JCM 16114</strain>
    </source>
</reference>
<protein>
    <recommendedName>
        <fullName evidence="2">DNA-directed DNA polymerase</fullName>
        <ecNumber evidence="2">2.7.7.7</ecNumber>
    </recommendedName>
</protein>
<dbReference type="Gene3D" id="1.20.272.10">
    <property type="match status" value="1"/>
</dbReference>
<feature type="region of interest" description="Disordered" evidence="12">
    <location>
        <begin position="764"/>
        <end position="801"/>
    </location>
</feature>
<comment type="catalytic activity">
    <reaction evidence="11">
        <text>DNA(n) + a 2'-deoxyribonucleoside 5'-triphosphate = DNA(n+1) + diphosphate</text>
        <dbReference type="Rhea" id="RHEA:22508"/>
        <dbReference type="Rhea" id="RHEA-COMP:17339"/>
        <dbReference type="Rhea" id="RHEA-COMP:17340"/>
        <dbReference type="ChEBI" id="CHEBI:33019"/>
        <dbReference type="ChEBI" id="CHEBI:61560"/>
        <dbReference type="ChEBI" id="CHEBI:173112"/>
        <dbReference type="EC" id="2.7.7.7"/>
    </reaction>
</comment>
<feature type="compositionally biased region" description="Basic and acidic residues" evidence="12">
    <location>
        <begin position="686"/>
        <end position="698"/>
    </location>
</feature>
<dbReference type="Gene3D" id="3.40.50.300">
    <property type="entry name" value="P-loop containing nucleotide triphosphate hydrolases"/>
    <property type="match status" value="1"/>
</dbReference>
<dbReference type="InterPro" id="IPR022754">
    <property type="entry name" value="DNA_pol_III_gamma-3"/>
</dbReference>
<dbReference type="PANTHER" id="PTHR11669:SF0">
    <property type="entry name" value="PROTEIN STICHEL-LIKE 2"/>
    <property type="match status" value="1"/>
</dbReference>
<evidence type="ECO:0000256" key="4">
    <source>
        <dbReference type="ARBA" id="ARBA00022695"/>
    </source>
</evidence>
<evidence type="ECO:0000256" key="11">
    <source>
        <dbReference type="ARBA" id="ARBA00049244"/>
    </source>
</evidence>
<evidence type="ECO:0000259" key="13">
    <source>
        <dbReference type="SMART" id="SM00382"/>
    </source>
</evidence>
<evidence type="ECO:0000256" key="2">
    <source>
        <dbReference type="ARBA" id="ARBA00012417"/>
    </source>
</evidence>
<dbReference type="Gene3D" id="1.10.8.60">
    <property type="match status" value="1"/>
</dbReference>
<dbReference type="Pfam" id="PF12169">
    <property type="entry name" value="DNA_pol3_gamma3"/>
    <property type="match status" value="1"/>
</dbReference>
<feature type="compositionally biased region" description="Low complexity" evidence="12">
    <location>
        <begin position="646"/>
        <end position="663"/>
    </location>
</feature>
<evidence type="ECO:0000256" key="12">
    <source>
        <dbReference type="SAM" id="MobiDB-lite"/>
    </source>
</evidence>
<evidence type="ECO:0000256" key="5">
    <source>
        <dbReference type="ARBA" id="ARBA00022705"/>
    </source>
</evidence>
<keyword evidence="10" id="KW-0239">DNA-directed DNA polymerase</keyword>
<dbReference type="SUPFAM" id="SSF48019">
    <property type="entry name" value="post-AAA+ oligomerization domain-like"/>
    <property type="match status" value="1"/>
</dbReference>
<feature type="compositionally biased region" description="Low complexity" evidence="12">
    <location>
        <begin position="608"/>
        <end position="628"/>
    </location>
</feature>
<organism evidence="14 15">
    <name type="scientific">Nonomuraea monospora</name>
    <dbReference type="NCBI Taxonomy" id="568818"/>
    <lineage>
        <taxon>Bacteria</taxon>
        <taxon>Bacillati</taxon>
        <taxon>Actinomycetota</taxon>
        <taxon>Actinomycetes</taxon>
        <taxon>Streptosporangiales</taxon>
        <taxon>Streptosporangiaceae</taxon>
        <taxon>Nonomuraea</taxon>
    </lineage>
</organism>
<dbReference type="InterPro" id="IPR008921">
    <property type="entry name" value="DNA_pol3_clamp-load_cplx_C"/>
</dbReference>
<keyword evidence="6" id="KW-0479">Metal-binding</keyword>
<accession>A0ABP5PMZ0</accession>
<dbReference type="PANTHER" id="PTHR11669">
    <property type="entry name" value="REPLICATION FACTOR C / DNA POLYMERASE III GAMMA-TAU SUBUNIT"/>
    <property type="match status" value="1"/>
</dbReference>
<evidence type="ECO:0000256" key="6">
    <source>
        <dbReference type="ARBA" id="ARBA00022723"/>
    </source>
</evidence>
<keyword evidence="4" id="KW-0548">Nucleotidyltransferase</keyword>